<protein>
    <recommendedName>
        <fullName evidence="3">Isoquinoline 1-oxidoreductase subunit</fullName>
    </recommendedName>
</protein>
<gene>
    <name evidence="1" type="ORF">GCM10025759_05980</name>
</gene>
<name>A0ABP9L505_9GAMM</name>
<proteinExistence type="predicted"/>
<dbReference type="EMBL" id="BAABKY010000001">
    <property type="protein sequence ID" value="GAA5069293.1"/>
    <property type="molecule type" value="Genomic_DNA"/>
</dbReference>
<dbReference type="PROSITE" id="PS51257">
    <property type="entry name" value="PROKAR_LIPOPROTEIN"/>
    <property type="match status" value="1"/>
</dbReference>
<dbReference type="Proteomes" id="UP001501083">
    <property type="component" value="Unassembled WGS sequence"/>
</dbReference>
<dbReference type="InterPro" id="IPR036280">
    <property type="entry name" value="Multihaem_cyt_sf"/>
</dbReference>
<comment type="caution">
    <text evidence="1">The sequence shown here is derived from an EMBL/GenBank/DDBJ whole genome shotgun (WGS) entry which is preliminary data.</text>
</comment>
<dbReference type="SUPFAM" id="SSF48695">
    <property type="entry name" value="Multiheme cytochromes"/>
    <property type="match status" value="1"/>
</dbReference>
<keyword evidence="2" id="KW-1185">Reference proteome</keyword>
<sequence>MRLAIATLTVLLAACSPRVDPQQEAQGLQAFATVEKVFQHPRCSNCHIPGDQPLQFDTQTAHMMGVVRGPKGEGAAGLPCSSCHGEANLPASYGPNAPPGAPHWSLPPPDQKMAWIGVPASELCAMIQDRKRNGDRDLDAMFKHVAEDKLVLWGWAPGGSRAPVPVPHDQFVAAFRTWMDAGAPCPKAAARG</sequence>
<accession>A0ABP9L505</accession>
<evidence type="ECO:0008006" key="3">
    <source>
        <dbReference type="Google" id="ProtNLM"/>
    </source>
</evidence>
<evidence type="ECO:0000313" key="1">
    <source>
        <dbReference type="EMBL" id="GAA5069293.1"/>
    </source>
</evidence>
<reference evidence="2" key="1">
    <citation type="journal article" date="2019" name="Int. J. Syst. Evol. Microbiol.">
        <title>The Global Catalogue of Microorganisms (GCM) 10K type strain sequencing project: providing services to taxonomists for standard genome sequencing and annotation.</title>
        <authorList>
            <consortium name="The Broad Institute Genomics Platform"/>
            <consortium name="The Broad Institute Genome Sequencing Center for Infectious Disease"/>
            <person name="Wu L."/>
            <person name="Ma J."/>
        </authorList>
    </citation>
    <scope>NUCLEOTIDE SEQUENCE [LARGE SCALE GENOMIC DNA]</scope>
    <source>
        <strain evidence="2">JCM 19212</strain>
    </source>
</reference>
<evidence type="ECO:0000313" key="2">
    <source>
        <dbReference type="Proteomes" id="UP001501083"/>
    </source>
</evidence>
<dbReference type="RefSeq" id="WP_199244431.1">
    <property type="nucleotide sequence ID" value="NZ_BAABKY010000001.1"/>
</dbReference>
<organism evidence="1 2">
    <name type="scientific">Lysobacter panacisoli</name>
    <dbReference type="NCBI Taxonomy" id="1255263"/>
    <lineage>
        <taxon>Bacteria</taxon>
        <taxon>Pseudomonadati</taxon>
        <taxon>Pseudomonadota</taxon>
        <taxon>Gammaproteobacteria</taxon>
        <taxon>Lysobacterales</taxon>
        <taxon>Lysobacteraceae</taxon>
        <taxon>Lysobacter</taxon>
    </lineage>
</organism>